<organism evidence="1 2">
    <name type="scientific">Cellulomonas aerilata</name>
    <dbReference type="NCBI Taxonomy" id="515326"/>
    <lineage>
        <taxon>Bacteria</taxon>
        <taxon>Bacillati</taxon>
        <taxon>Actinomycetota</taxon>
        <taxon>Actinomycetes</taxon>
        <taxon>Micrococcales</taxon>
        <taxon>Cellulomonadaceae</taxon>
        <taxon>Cellulomonas</taxon>
    </lineage>
</organism>
<reference evidence="1 2" key="1">
    <citation type="submission" date="2019-07" db="EMBL/GenBank/DDBJ databases">
        <title>Whole genome shotgun sequence of Cellulomonas aerilata NBRC 106308.</title>
        <authorList>
            <person name="Hosoyama A."/>
            <person name="Uohara A."/>
            <person name="Ohji S."/>
            <person name="Ichikawa N."/>
        </authorList>
    </citation>
    <scope>NUCLEOTIDE SEQUENCE [LARGE SCALE GENOMIC DNA]</scope>
    <source>
        <strain evidence="1 2">NBRC 106308</strain>
    </source>
</reference>
<keyword evidence="2" id="KW-1185">Reference proteome</keyword>
<gene>
    <name evidence="1" type="ORF">CAE01nite_28770</name>
</gene>
<proteinExistence type="predicted"/>
<accession>A0A512DFD9</accession>
<protein>
    <submittedName>
        <fullName evidence="1">Uncharacterized protein</fullName>
    </submittedName>
</protein>
<evidence type="ECO:0000313" key="1">
    <source>
        <dbReference type="EMBL" id="GEO35152.1"/>
    </source>
</evidence>
<sequence length="309" mass="33999">MSVMDLSGMDDALDFRAALVRAREAVETHVTRVDAMGHAWHETTLTDLLLEQAWPAMRALPFNQVQEGAVGADWLWWWLDQDGTAFGMLVQAKRLHADPWRIDYGYRGGAQLRDLLSAAEALSVPPVYCLYLGSKAFRAQFACDAHEEGDCARCHAATVSLQPGIIAAHAAALPVDFSIRQAIPLEYLGDPNQDTRPPLLAGMSLPADLEQFLYEDQRGANAVARHLLKRVIEVRAGQLSVDVGDVRVAPDQVYKDLPDDRGHLYEPYFPNILRGLRTSPPDYLHDLLAGRPVTATLPSSVAGVVVLTL</sequence>
<name>A0A512DFD9_9CELL</name>
<dbReference type="EMBL" id="BJYY01000018">
    <property type="protein sequence ID" value="GEO35152.1"/>
    <property type="molecule type" value="Genomic_DNA"/>
</dbReference>
<evidence type="ECO:0000313" key="2">
    <source>
        <dbReference type="Proteomes" id="UP000321181"/>
    </source>
</evidence>
<dbReference type="Proteomes" id="UP000321181">
    <property type="component" value="Unassembled WGS sequence"/>
</dbReference>
<dbReference type="AlphaFoldDB" id="A0A512DFD9"/>
<comment type="caution">
    <text evidence="1">The sequence shown here is derived from an EMBL/GenBank/DDBJ whole genome shotgun (WGS) entry which is preliminary data.</text>
</comment>